<feature type="region of interest" description="Disordered" evidence="1">
    <location>
        <begin position="728"/>
        <end position="755"/>
    </location>
</feature>
<dbReference type="InterPro" id="IPR015216">
    <property type="entry name" value="SANTA"/>
</dbReference>
<feature type="region of interest" description="Disordered" evidence="1">
    <location>
        <begin position="217"/>
        <end position="272"/>
    </location>
</feature>
<dbReference type="Proteomes" id="UP001152759">
    <property type="component" value="Chromosome 3"/>
</dbReference>
<protein>
    <recommendedName>
        <fullName evidence="2">SANTA domain-containing protein</fullName>
    </recommendedName>
</protein>
<sequence>MAEDMLQDILRFDLFDPDAALREAMAAKENSRPANLEAKFLKNVTSRLQTDNPIPNEVVTDNVSESNFSCQSGQMEANQQSQPTSFNLNQVNRDDNMPNGNFSCQTQNFSQPEPIFKLPPKPVDYHYHQRKKKEVLMETQSACQEIEKHIPAKAEIYYNFIMKKLSSIRHFVMSAHDPSMNELFMQTSMMNSTINCNLSVRGSDSSQVGRYSQSMQNPLSNVGGSQKGGEFSFARPANPAQSQLNPVVDLKRSSEQPPIPVAKSSPLKESVKTSPITQNLTMNKIMNSTMNSTVNRTTSQKRISEDNAITLKNWTLILGKKIASDEQELLIRGLIANKCEFGNTNNEHTTQAIKSRLGEFCIKTKDGRAYELQGTFQNPNNSVPRMVTSLYLKRGSGIPVHWRKMAKFWGSIRPAGKRPANEERSKMLEDDSYNAGESRMKSDAKITKRASPVKRPTSKPSRPSVCRQSVTLKHTLSRPSVKPIIKIARIPVQVSKPLKPDPHKMPRKHKEHLYAEQVQSSSAIDSSENSPVEARGKKRRHHHPPKPSPGYLADRSSGTSTSHSIAVPRPKLKSRQQPQLVEESSLNSSVEVSQAKRKRKTSPKYSDENDGSLLETERSKSNFADNSNVSYQIVSPGKTLNNIKKMKDSNIINSQVTPPTSYFLNVLPNSEKKSEEMERTKKPVKRLNERVLKKGRTSANSQNIGPNLMLQDPKGLKKYIQESNARLTKIQSSRSMSQDETSVYSDGSMGDFLDD</sequence>
<dbReference type="AlphaFoldDB" id="A0A9P0A8S3"/>
<feature type="region of interest" description="Disordered" evidence="1">
    <location>
        <begin position="694"/>
        <end position="713"/>
    </location>
</feature>
<evidence type="ECO:0000313" key="3">
    <source>
        <dbReference type="EMBL" id="CAH0386610.1"/>
    </source>
</evidence>
<feature type="region of interest" description="Disordered" evidence="1">
    <location>
        <begin position="414"/>
        <end position="474"/>
    </location>
</feature>
<organism evidence="3 4">
    <name type="scientific">Bemisia tabaci</name>
    <name type="common">Sweetpotato whitefly</name>
    <name type="synonym">Aleurodes tabaci</name>
    <dbReference type="NCBI Taxonomy" id="7038"/>
    <lineage>
        <taxon>Eukaryota</taxon>
        <taxon>Metazoa</taxon>
        <taxon>Ecdysozoa</taxon>
        <taxon>Arthropoda</taxon>
        <taxon>Hexapoda</taxon>
        <taxon>Insecta</taxon>
        <taxon>Pterygota</taxon>
        <taxon>Neoptera</taxon>
        <taxon>Paraneoptera</taxon>
        <taxon>Hemiptera</taxon>
        <taxon>Sternorrhyncha</taxon>
        <taxon>Aleyrodoidea</taxon>
        <taxon>Aleyrodidae</taxon>
        <taxon>Aleyrodinae</taxon>
        <taxon>Bemisia</taxon>
    </lineage>
</organism>
<dbReference type="EMBL" id="OU963864">
    <property type="protein sequence ID" value="CAH0386610.1"/>
    <property type="molecule type" value="Genomic_DNA"/>
</dbReference>
<proteinExistence type="predicted"/>
<feature type="domain" description="SANTA" evidence="2">
    <location>
        <begin position="309"/>
        <end position="404"/>
    </location>
</feature>
<feature type="compositionally biased region" description="Polar residues" evidence="1">
    <location>
        <begin position="728"/>
        <end position="745"/>
    </location>
</feature>
<feature type="compositionally biased region" description="Polar residues" evidence="1">
    <location>
        <begin position="517"/>
        <end position="530"/>
    </location>
</feature>
<evidence type="ECO:0000313" key="4">
    <source>
        <dbReference type="Proteomes" id="UP001152759"/>
    </source>
</evidence>
<name>A0A9P0A8S3_BEMTA</name>
<feature type="compositionally biased region" description="Basic and acidic residues" evidence="1">
    <location>
        <begin position="419"/>
        <end position="429"/>
    </location>
</feature>
<feature type="compositionally biased region" description="Basic residues" evidence="1">
    <location>
        <begin position="536"/>
        <end position="545"/>
    </location>
</feature>
<accession>A0A9P0A8S3</accession>
<evidence type="ECO:0000259" key="2">
    <source>
        <dbReference type="Pfam" id="PF09133"/>
    </source>
</evidence>
<feature type="region of interest" description="Disordered" evidence="1">
    <location>
        <begin position="493"/>
        <end position="621"/>
    </location>
</feature>
<evidence type="ECO:0000256" key="1">
    <source>
        <dbReference type="SAM" id="MobiDB-lite"/>
    </source>
</evidence>
<feature type="compositionally biased region" description="Polar residues" evidence="1">
    <location>
        <begin position="458"/>
        <end position="474"/>
    </location>
</feature>
<feature type="compositionally biased region" description="Low complexity" evidence="1">
    <location>
        <begin position="580"/>
        <end position="593"/>
    </location>
</feature>
<keyword evidence="4" id="KW-1185">Reference proteome</keyword>
<dbReference type="Pfam" id="PF09133">
    <property type="entry name" value="SANTA"/>
    <property type="match status" value="1"/>
</dbReference>
<reference evidence="3" key="1">
    <citation type="submission" date="2021-12" db="EMBL/GenBank/DDBJ databases">
        <authorList>
            <person name="King R."/>
        </authorList>
    </citation>
    <scope>NUCLEOTIDE SEQUENCE</scope>
</reference>
<gene>
    <name evidence="3" type="ORF">BEMITA_LOCUS5702</name>
</gene>